<dbReference type="Pfam" id="PF24883">
    <property type="entry name" value="NPHP3_N"/>
    <property type="match status" value="1"/>
</dbReference>
<evidence type="ECO:0000259" key="5">
    <source>
        <dbReference type="PROSITE" id="PS50188"/>
    </source>
</evidence>
<feature type="repeat" description="ANK" evidence="3">
    <location>
        <begin position="1216"/>
        <end position="1248"/>
    </location>
</feature>
<proteinExistence type="predicted"/>
<protein>
    <recommendedName>
        <fullName evidence="5">B30.2/SPRY domain-containing protein</fullName>
    </recommendedName>
</protein>
<dbReference type="InterPro" id="IPR001870">
    <property type="entry name" value="B30.2/SPRY"/>
</dbReference>
<dbReference type="InterPro" id="IPR027417">
    <property type="entry name" value="P-loop_NTPase"/>
</dbReference>
<dbReference type="EMBL" id="NKUJ01000024">
    <property type="protein sequence ID" value="RMJ17991.1"/>
    <property type="molecule type" value="Genomic_DNA"/>
</dbReference>
<keyword evidence="7" id="KW-1185">Reference proteome</keyword>
<dbReference type="Proteomes" id="UP000277212">
    <property type="component" value="Unassembled WGS sequence"/>
</dbReference>
<feature type="compositionally biased region" description="Basic and acidic residues" evidence="4">
    <location>
        <begin position="800"/>
        <end position="812"/>
    </location>
</feature>
<dbReference type="Gene3D" id="3.40.50.300">
    <property type="entry name" value="P-loop containing nucleotide triphosphate hydrolases"/>
    <property type="match status" value="1"/>
</dbReference>
<dbReference type="SMART" id="SM00248">
    <property type="entry name" value="ANK"/>
    <property type="match status" value="23"/>
</dbReference>
<feature type="repeat" description="ANK" evidence="3">
    <location>
        <begin position="1019"/>
        <end position="1051"/>
    </location>
</feature>
<evidence type="ECO:0000256" key="4">
    <source>
        <dbReference type="SAM" id="MobiDB-lite"/>
    </source>
</evidence>
<accession>A0A3M2SKA8</accession>
<feature type="region of interest" description="Disordered" evidence="4">
    <location>
        <begin position="800"/>
        <end position="819"/>
    </location>
</feature>
<organism evidence="6 7">
    <name type="scientific">Fusarium kuroshium</name>
    <dbReference type="NCBI Taxonomy" id="2010991"/>
    <lineage>
        <taxon>Eukaryota</taxon>
        <taxon>Fungi</taxon>
        <taxon>Dikarya</taxon>
        <taxon>Ascomycota</taxon>
        <taxon>Pezizomycotina</taxon>
        <taxon>Sordariomycetes</taxon>
        <taxon>Hypocreomycetidae</taxon>
        <taxon>Hypocreales</taxon>
        <taxon>Nectriaceae</taxon>
        <taxon>Fusarium</taxon>
        <taxon>Fusarium solani species complex</taxon>
    </lineage>
</organism>
<dbReference type="InterPro" id="IPR043136">
    <property type="entry name" value="B30.2/SPRY_sf"/>
</dbReference>
<keyword evidence="2 3" id="KW-0040">ANK repeat</keyword>
<feature type="repeat" description="ANK" evidence="3">
    <location>
        <begin position="1282"/>
        <end position="1314"/>
    </location>
</feature>
<feature type="repeat" description="ANK" evidence="3">
    <location>
        <begin position="1451"/>
        <end position="1483"/>
    </location>
</feature>
<dbReference type="CDD" id="cd12885">
    <property type="entry name" value="SPRY_RanBP_like"/>
    <property type="match status" value="1"/>
</dbReference>
<dbReference type="Pfam" id="PF00023">
    <property type="entry name" value="Ank"/>
    <property type="match status" value="1"/>
</dbReference>
<dbReference type="InterPro" id="IPR002110">
    <property type="entry name" value="Ankyrin_rpt"/>
</dbReference>
<feature type="repeat" description="ANK" evidence="3">
    <location>
        <begin position="1121"/>
        <end position="1153"/>
    </location>
</feature>
<dbReference type="STRING" id="2010991.A0A3M2SKA8"/>
<feature type="region of interest" description="Disordered" evidence="4">
    <location>
        <begin position="90"/>
        <end position="119"/>
    </location>
</feature>
<dbReference type="SMART" id="SM00449">
    <property type="entry name" value="SPRY"/>
    <property type="match status" value="1"/>
</dbReference>
<dbReference type="OrthoDB" id="5090952at2759"/>
<dbReference type="InterPro" id="IPR044736">
    <property type="entry name" value="Gid1/RanBPM/SPLA_SPRY"/>
</dbReference>
<comment type="caution">
    <text evidence="6">The sequence shown here is derived from an EMBL/GenBank/DDBJ whole genome shotgun (WGS) entry which is preliminary data.</text>
</comment>
<dbReference type="Gene3D" id="2.60.120.920">
    <property type="match status" value="1"/>
</dbReference>
<feature type="repeat" description="ANK" evidence="3">
    <location>
        <begin position="1249"/>
        <end position="1281"/>
    </location>
</feature>
<sequence>MNRPENLVRSISSEGNQGHYEIYLVGFPRRHSHREPDVSSPDADPADWTYLAPHLAPEARVFNFDLFGEGVVPTDVGTPSIDNISVASSGSSFQLEDGDVGDIDQNNSEKPQDPRNADGAWRSVEFSRQERSCSAQGLRQEAHFLLDVSKEQDPASKEAEWRPIIYVGYGLGGIVVKQAMVIANTDPRYCDVALRTHKLIFLATPDKEDDLEAWEECLDQMIKDAGVKIKGRKSRVLAELANSVQDVVSYFRCALNYRIEDLAGFSSPANKASLPLFTTSRDDSCRLQSRSLPPSPPSMTKGLITKRDLRCLLFPGTLLTDYMWDIEQPLAGSFYSDLLDFLQVLSPSNHPIHRSTVLLTPGEDLDLEVYTHHISNWQDLEQQHWIQVIGPSGCGKATLMRFVAQKIMRDTSNNCILLEMFLEPLEMADLDLLTLLRSFVYQIVSQRPALFSHIRPLYLELDKSHGMAREDEFWTFLKTLLRVSQDWRIIIALKNVHLWPKAAQSALKTLQELFQSLSSKCMLISSSASEIPYPHLASRQVLDLGMDNDYRDVSVQGKIRDVLLAQPAFRTEVLPERFQGLSLPKTLSLSSASCYTKVLSRAFLLSTVEAADAALRNCPKTDGAIFQHGIETLHPDVLSWSSSAISWTQKAARPLRTRELAVAVALGGGAHNLAKLIPRIPASIETDIYRHLDVFLRVNSDIVHLASAATRKLLDQDLPVVQERGSLQLLTHAELVDLCLQYISTVVAKVPQGHCLEQVTWREQVKDTQQRQGGLQFLDYAVRHWPTHYRAHIQLEGECKRPNQEEGLEKPLNEPGEEPDDLDAKVLSFLTNDISRTGWYQLHHARLAPEEGIADDVGALEVATELGLSSIVDRLLPTETEESAKAATTFPIDLGILLRTAVRYGYSDLVNLFLSKGAKRKDAVLEAACLGQVEYLEKLIPDELLEDDYERLMESAVSRAAQAGSLPGVEFFDKISLDWTWKDSKERTVLHAAAIGGNVDILNHITRERALGLNQRDKDGRSPLMMATRMNHVMFVKALLNKGADAKLGDMEGRTALHHAVIQDPDIVTLLLQYGASSVQPDKEKKTPLHLACRLGDLGVVTHLVRGALKSKESINPLNEDDRTPLHIAASSGHSAIIEFLLDRGADISAKDSEELRPIDLAAAGGHLGVFEVLYSRSNLSPSTINALVKQSAEMGQLLIVQFLLEKISKIDFWVMGQSPLTAAASKGYTEVVRLLLEEKADPGFSDDDGRTPLDLAASGGHTEAAIILLKAGADPNVLDERRWTPLHHAASRGLLRVAEALLNCGVNVNARTILKETALHFAVAHPDMVQKLLEKGETELAPFNYNGETPLHLAVKGGYVRTVRLLVRKNRDLIHIPNEDGYTALHQSMDDGPEGAVIFDILWSQGGLNSESDSYRNNPPLIYALRKGRLDVVRFFLTRHPAMVAIKDPDGQSPLHMAAIRGDKDTVQKLIDLGADLDAVNNKKETAVYLAAWHGRIDAVKCLLDARANPNLRSGKTWAPLHAGADSAEILDALLSHEAKVDYAEAIGGWTALMIAVFWGNEQGIPTILSWKADINIGDGQGRTALHFAEEQDNPRLSEILLDSSAKVDVTDDLGKTPLHYATGYGFAGENDVIKVQKLLEKGAVVNCEDTQKNSPLHSAASAESNSQLVVKMLIELYQKKNLSIDEKNNEGRTPFHQALCSGTYETSKILFDMGASLDERDSDGKSCLALATSGGDKKRKIELLLNVGGHREGLSPPWTLDDKVAAFMEVIGTDWDAAKCLAENDKNIFQVHNDASTVLRLCLDSGQYKLAREFLQLGADPFYHEDGQLSAFQRAGLAEPTDRPFKEACLEMLSNDRFGLHPRFQALRLSIEKGWTDVTAKLRRWQPELMTKGIVDQDGWTINHFFSQSDIADSIDGVAVLFTSTTALQTPNRLVYPKLWKPEEDLEEIITISPDGKKVQCLLGDLSEPSSWPDRISVRANYPFQPRGVSDAVNYFEVDILPGEDKWNTPAMIGVGVCGEFVDLSDGFPGWSTHAPSLGYHGDDGRIYDSTVKGEVGIITGKTFTEGDTVGCGIDWNNRQIYYTLNGDEVGRARTPVIYRKLYPIIALEKRPCAVAVNFGEDEFKFSVPVFKARKTDIGHGAMMA</sequence>
<dbReference type="InterPro" id="IPR036770">
    <property type="entry name" value="Ankyrin_rpt-contain_sf"/>
</dbReference>
<feature type="repeat" description="ANK" evidence="3">
    <location>
        <begin position="1615"/>
        <end position="1652"/>
    </location>
</feature>
<feature type="repeat" description="ANK" evidence="3">
    <location>
        <begin position="1582"/>
        <end position="1614"/>
    </location>
</feature>
<feature type="repeat" description="ANK" evidence="3">
    <location>
        <begin position="1484"/>
        <end position="1516"/>
    </location>
</feature>
<evidence type="ECO:0000256" key="2">
    <source>
        <dbReference type="ARBA" id="ARBA00023043"/>
    </source>
</evidence>
<feature type="repeat" description="ANK" evidence="3">
    <location>
        <begin position="1347"/>
        <end position="1374"/>
    </location>
</feature>
<reference evidence="6 7" key="1">
    <citation type="submission" date="2017-06" db="EMBL/GenBank/DDBJ databases">
        <title>Comparative genomic analysis of Ambrosia Fusariam Clade fungi.</title>
        <authorList>
            <person name="Stajich J.E."/>
            <person name="Carrillo J."/>
            <person name="Kijimoto T."/>
            <person name="Eskalen A."/>
            <person name="O'Donnell K."/>
            <person name="Kasson M."/>
        </authorList>
    </citation>
    <scope>NUCLEOTIDE SEQUENCE [LARGE SCALE GENOMIC DNA]</scope>
    <source>
        <strain evidence="6">UCR3666</strain>
    </source>
</reference>
<gene>
    <name evidence="6" type="ORF">CDV36_002318</name>
</gene>
<dbReference type="InterPro" id="IPR003877">
    <property type="entry name" value="SPRY_dom"/>
</dbReference>
<dbReference type="PROSITE" id="PS50088">
    <property type="entry name" value="ANK_REPEAT"/>
    <property type="match status" value="11"/>
</dbReference>
<dbReference type="SUPFAM" id="SSF48403">
    <property type="entry name" value="Ankyrin repeat"/>
    <property type="match status" value="4"/>
</dbReference>
<evidence type="ECO:0000256" key="1">
    <source>
        <dbReference type="ARBA" id="ARBA00022737"/>
    </source>
</evidence>
<dbReference type="PROSITE" id="PS50188">
    <property type="entry name" value="B302_SPRY"/>
    <property type="match status" value="1"/>
</dbReference>
<evidence type="ECO:0000313" key="7">
    <source>
        <dbReference type="Proteomes" id="UP000277212"/>
    </source>
</evidence>
<dbReference type="SUPFAM" id="SSF52540">
    <property type="entry name" value="P-loop containing nucleoside triphosphate hydrolases"/>
    <property type="match status" value="1"/>
</dbReference>
<dbReference type="InterPro" id="IPR013320">
    <property type="entry name" value="ConA-like_dom_sf"/>
</dbReference>
<dbReference type="Pfam" id="PF12796">
    <property type="entry name" value="Ank_2"/>
    <property type="match status" value="7"/>
</dbReference>
<dbReference type="SUPFAM" id="SSF49899">
    <property type="entry name" value="Concanavalin A-like lectins/glucanases"/>
    <property type="match status" value="1"/>
</dbReference>
<feature type="repeat" description="ANK" evidence="3">
    <location>
        <begin position="1692"/>
        <end position="1724"/>
    </location>
</feature>
<evidence type="ECO:0000313" key="6">
    <source>
        <dbReference type="EMBL" id="RMJ17991.1"/>
    </source>
</evidence>
<evidence type="ECO:0000256" key="3">
    <source>
        <dbReference type="PROSITE-ProRule" id="PRU00023"/>
    </source>
</evidence>
<name>A0A3M2SKA8_9HYPO</name>
<dbReference type="InterPro" id="IPR056884">
    <property type="entry name" value="NPHP3-like_N"/>
</dbReference>
<dbReference type="PANTHER" id="PTHR24198:SF165">
    <property type="entry name" value="ANKYRIN REPEAT-CONTAINING PROTEIN-RELATED"/>
    <property type="match status" value="1"/>
</dbReference>
<dbReference type="Gene3D" id="1.25.40.20">
    <property type="entry name" value="Ankyrin repeat-containing domain"/>
    <property type="match status" value="6"/>
</dbReference>
<feature type="domain" description="B30.2/SPRY" evidence="5">
    <location>
        <begin position="1920"/>
        <end position="2126"/>
    </location>
</feature>
<dbReference type="PROSITE" id="PS50297">
    <property type="entry name" value="ANK_REP_REGION"/>
    <property type="match status" value="10"/>
</dbReference>
<keyword evidence="1" id="KW-0677">Repeat</keyword>
<dbReference type="Pfam" id="PF00622">
    <property type="entry name" value="SPRY"/>
    <property type="match status" value="1"/>
</dbReference>
<dbReference type="PANTHER" id="PTHR24198">
    <property type="entry name" value="ANKYRIN REPEAT AND PROTEIN KINASE DOMAIN-CONTAINING PROTEIN"/>
    <property type="match status" value="1"/>
</dbReference>